<dbReference type="EMBL" id="MEUB01000071">
    <property type="protein sequence ID" value="OGC18559.1"/>
    <property type="molecule type" value="Genomic_DNA"/>
</dbReference>
<evidence type="ECO:0000256" key="3">
    <source>
        <dbReference type="ARBA" id="ARBA00004065"/>
    </source>
</evidence>
<evidence type="ECO:0000256" key="8">
    <source>
        <dbReference type="ARBA" id="ARBA00022490"/>
    </source>
</evidence>
<evidence type="ECO:0000256" key="7">
    <source>
        <dbReference type="ARBA" id="ARBA00019179"/>
    </source>
</evidence>
<name>A0A1F4SDS1_UNCSA</name>
<dbReference type="PROSITE" id="PS51975">
    <property type="entry name" value="RNASE_H_2"/>
    <property type="match status" value="1"/>
</dbReference>
<dbReference type="GO" id="GO:0005737">
    <property type="term" value="C:cytoplasm"/>
    <property type="evidence" value="ECO:0007669"/>
    <property type="project" value="UniProtKB-SubCell"/>
</dbReference>
<evidence type="ECO:0000313" key="19">
    <source>
        <dbReference type="Proteomes" id="UP000178417"/>
    </source>
</evidence>
<dbReference type="PANTHER" id="PTHR10954">
    <property type="entry name" value="RIBONUCLEASE H2 SUBUNIT A"/>
    <property type="match status" value="1"/>
</dbReference>
<organism evidence="18 19">
    <name type="scientific">candidate division WOR-1 bacterium RIFOXYB2_FULL_37_13</name>
    <dbReference type="NCBI Taxonomy" id="1802579"/>
    <lineage>
        <taxon>Bacteria</taxon>
        <taxon>Bacillati</taxon>
        <taxon>Saganbacteria</taxon>
    </lineage>
</organism>
<comment type="cofactor">
    <cofactor evidence="2">
        <name>Mg(2+)</name>
        <dbReference type="ChEBI" id="CHEBI:18420"/>
    </cofactor>
</comment>
<comment type="similarity">
    <text evidence="5 14 16">Belongs to the RNase HII family.</text>
</comment>
<gene>
    <name evidence="14" type="primary">rnhB</name>
    <name evidence="18" type="ORF">A2310_01980</name>
</gene>
<dbReference type="Pfam" id="PF01351">
    <property type="entry name" value="RNase_HII"/>
    <property type="match status" value="1"/>
</dbReference>
<comment type="subcellular location">
    <subcellularLocation>
        <location evidence="4 14">Cytoplasm</location>
    </subcellularLocation>
</comment>
<protein>
    <recommendedName>
        <fullName evidence="7 14">Ribonuclease HII</fullName>
        <shortName evidence="14">RNase HII</shortName>
        <ecNumber evidence="6 14">3.1.26.4</ecNumber>
    </recommendedName>
</protein>
<keyword evidence="9 14" id="KW-0540">Nuclease</keyword>
<dbReference type="InterPro" id="IPR024567">
    <property type="entry name" value="RNase_HII/HIII_dom"/>
</dbReference>
<feature type="domain" description="RNase H type-2" evidence="17">
    <location>
        <begin position="16"/>
        <end position="203"/>
    </location>
</feature>
<keyword evidence="11 14" id="KW-0255">Endonuclease</keyword>
<accession>A0A1F4SDS1</accession>
<evidence type="ECO:0000256" key="13">
    <source>
        <dbReference type="ARBA" id="ARBA00023211"/>
    </source>
</evidence>
<evidence type="ECO:0000256" key="11">
    <source>
        <dbReference type="ARBA" id="ARBA00022759"/>
    </source>
</evidence>
<dbReference type="NCBIfam" id="NF000595">
    <property type="entry name" value="PRK00015.1-3"/>
    <property type="match status" value="1"/>
</dbReference>
<evidence type="ECO:0000256" key="12">
    <source>
        <dbReference type="ARBA" id="ARBA00022801"/>
    </source>
</evidence>
<dbReference type="NCBIfam" id="NF000594">
    <property type="entry name" value="PRK00015.1-1"/>
    <property type="match status" value="1"/>
</dbReference>
<dbReference type="STRING" id="1802579.A2310_01980"/>
<evidence type="ECO:0000256" key="4">
    <source>
        <dbReference type="ARBA" id="ARBA00004496"/>
    </source>
</evidence>
<dbReference type="Proteomes" id="UP000178417">
    <property type="component" value="Unassembled WGS sequence"/>
</dbReference>
<keyword evidence="12 14" id="KW-0378">Hydrolase</keyword>
<dbReference type="GO" id="GO:0003723">
    <property type="term" value="F:RNA binding"/>
    <property type="evidence" value="ECO:0007669"/>
    <property type="project" value="UniProtKB-UniRule"/>
</dbReference>
<evidence type="ECO:0000256" key="6">
    <source>
        <dbReference type="ARBA" id="ARBA00012180"/>
    </source>
</evidence>
<evidence type="ECO:0000256" key="10">
    <source>
        <dbReference type="ARBA" id="ARBA00022723"/>
    </source>
</evidence>
<evidence type="ECO:0000313" key="18">
    <source>
        <dbReference type="EMBL" id="OGC18559.1"/>
    </source>
</evidence>
<dbReference type="InterPro" id="IPR012337">
    <property type="entry name" value="RNaseH-like_sf"/>
</dbReference>
<comment type="catalytic activity">
    <reaction evidence="1 14 15 16">
        <text>Endonucleolytic cleavage to 5'-phosphomonoester.</text>
        <dbReference type="EC" id="3.1.26.4"/>
    </reaction>
</comment>
<dbReference type="CDD" id="cd07182">
    <property type="entry name" value="RNase_HII_bacteria_HII_like"/>
    <property type="match status" value="1"/>
</dbReference>
<evidence type="ECO:0000256" key="15">
    <source>
        <dbReference type="PROSITE-ProRule" id="PRU01319"/>
    </source>
</evidence>
<dbReference type="HAMAP" id="MF_00052_B">
    <property type="entry name" value="RNase_HII_B"/>
    <property type="match status" value="1"/>
</dbReference>
<keyword evidence="13 14" id="KW-0464">Manganese</keyword>
<dbReference type="InterPro" id="IPR036397">
    <property type="entry name" value="RNaseH_sf"/>
</dbReference>
<keyword evidence="10 14" id="KW-0479">Metal-binding</keyword>
<proteinExistence type="inferred from homology"/>
<evidence type="ECO:0000256" key="1">
    <source>
        <dbReference type="ARBA" id="ARBA00000077"/>
    </source>
</evidence>
<dbReference type="GO" id="GO:0006298">
    <property type="term" value="P:mismatch repair"/>
    <property type="evidence" value="ECO:0007669"/>
    <property type="project" value="TreeGrafter"/>
</dbReference>
<evidence type="ECO:0000256" key="16">
    <source>
        <dbReference type="RuleBase" id="RU003515"/>
    </source>
</evidence>
<feature type="binding site" evidence="14 15">
    <location>
        <position position="22"/>
    </location>
    <ligand>
        <name>a divalent metal cation</name>
        <dbReference type="ChEBI" id="CHEBI:60240"/>
    </ligand>
</feature>
<sequence>MPDTKWENYFRKKGYQLVAGVDEAGRGPLAGPVIAAAVILPLRHRIKGLDDSKKLSAKQREALFPLIQKKAISIGVGIVGPKTIDRINILNASLYAMRLAIEQLAPQPHFILIDGKFKIISDIAQKCLVKGDSISDSIAAASIIAKVSRDKIMKKYDEVFPQYGFKSHKGYGTKKHIEEIFKNGPCEIHRQSFDPVRTLAERL</sequence>
<dbReference type="PANTHER" id="PTHR10954:SF18">
    <property type="entry name" value="RIBONUCLEASE HII"/>
    <property type="match status" value="1"/>
</dbReference>
<evidence type="ECO:0000259" key="17">
    <source>
        <dbReference type="PROSITE" id="PS51975"/>
    </source>
</evidence>
<dbReference type="GO" id="GO:0004523">
    <property type="term" value="F:RNA-DNA hybrid ribonuclease activity"/>
    <property type="evidence" value="ECO:0007669"/>
    <property type="project" value="UniProtKB-UniRule"/>
</dbReference>
<evidence type="ECO:0000256" key="2">
    <source>
        <dbReference type="ARBA" id="ARBA00001946"/>
    </source>
</evidence>
<dbReference type="InterPro" id="IPR022898">
    <property type="entry name" value="RNase_HII"/>
</dbReference>
<dbReference type="GO" id="GO:0043137">
    <property type="term" value="P:DNA replication, removal of RNA primer"/>
    <property type="evidence" value="ECO:0007669"/>
    <property type="project" value="TreeGrafter"/>
</dbReference>
<evidence type="ECO:0000256" key="5">
    <source>
        <dbReference type="ARBA" id="ARBA00007383"/>
    </source>
</evidence>
<evidence type="ECO:0000256" key="14">
    <source>
        <dbReference type="HAMAP-Rule" id="MF_00052"/>
    </source>
</evidence>
<dbReference type="EC" id="3.1.26.4" evidence="6 14"/>
<feature type="binding site" evidence="14 15">
    <location>
        <position position="23"/>
    </location>
    <ligand>
        <name>a divalent metal cation</name>
        <dbReference type="ChEBI" id="CHEBI:60240"/>
    </ligand>
</feature>
<feature type="binding site" evidence="14 15">
    <location>
        <position position="114"/>
    </location>
    <ligand>
        <name>a divalent metal cation</name>
        <dbReference type="ChEBI" id="CHEBI:60240"/>
    </ligand>
</feature>
<dbReference type="SUPFAM" id="SSF53098">
    <property type="entry name" value="Ribonuclease H-like"/>
    <property type="match status" value="1"/>
</dbReference>
<dbReference type="GO" id="GO:0032299">
    <property type="term" value="C:ribonuclease H2 complex"/>
    <property type="evidence" value="ECO:0007669"/>
    <property type="project" value="TreeGrafter"/>
</dbReference>
<dbReference type="AlphaFoldDB" id="A0A1F4SDS1"/>
<dbReference type="FunFam" id="3.30.420.10:FF:000006">
    <property type="entry name" value="Ribonuclease HII"/>
    <property type="match status" value="1"/>
</dbReference>
<dbReference type="GO" id="GO:0030145">
    <property type="term" value="F:manganese ion binding"/>
    <property type="evidence" value="ECO:0007669"/>
    <property type="project" value="UniProtKB-UniRule"/>
</dbReference>
<dbReference type="Gene3D" id="3.30.420.10">
    <property type="entry name" value="Ribonuclease H-like superfamily/Ribonuclease H"/>
    <property type="match status" value="1"/>
</dbReference>
<keyword evidence="8 14" id="KW-0963">Cytoplasm</keyword>
<comment type="cofactor">
    <cofactor evidence="14 15">
        <name>Mn(2+)</name>
        <dbReference type="ChEBI" id="CHEBI:29035"/>
    </cofactor>
    <cofactor evidence="14 15">
        <name>Mg(2+)</name>
        <dbReference type="ChEBI" id="CHEBI:18420"/>
    </cofactor>
    <text evidence="14 15">Manganese or magnesium. Binds 1 divalent metal ion per monomer in the absence of substrate. May bind a second metal ion after substrate binding.</text>
</comment>
<comment type="function">
    <text evidence="3 14 16">Endonuclease that specifically degrades the RNA of RNA-DNA hybrids.</text>
</comment>
<reference evidence="18 19" key="1">
    <citation type="journal article" date="2016" name="Nat. Commun.">
        <title>Thousands of microbial genomes shed light on interconnected biogeochemical processes in an aquifer system.</title>
        <authorList>
            <person name="Anantharaman K."/>
            <person name="Brown C.T."/>
            <person name="Hug L.A."/>
            <person name="Sharon I."/>
            <person name="Castelle C.J."/>
            <person name="Probst A.J."/>
            <person name="Thomas B.C."/>
            <person name="Singh A."/>
            <person name="Wilkins M.J."/>
            <person name="Karaoz U."/>
            <person name="Brodie E.L."/>
            <person name="Williams K.H."/>
            <person name="Hubbard S.S."/>
            <person name="Banfield J.F."/>
        </authorList>
    </citation>
    <scope>NUCLEOTIDE SEQUENCE [LARGE SCALE GENOMIC DNA]</scope>
</reference>
<evidence type="ECO:0000256" key="9">
    <source>
        <dbReference type="ARBA" id="ARBA00022722"/>
    </source>
</evidence>
<comment type="caution">
    <text evidence="18">The sequence shown here is derived from an EMBL/GenBank/DDBJ whole genome shotgun (WGS) entry which is preliminary data.</text>
</comment>
<dbReference type="InterPro" id="IPR001352">
    <property type="entry name" value="RNase_HII/HIII"/>
</dbReference>